<feature type="region of interest" description="Disordered" evidence="1">
    <location>
        <begin position="1"/>
        <end position="20"/>
    </location>
</feature>
<evidence type="ECO:0000313" key="3">
    <source>
        <dbReference type="EMBL" id="GAA1977224.1"/>
    </source>
</evidence>
<protein>
    <recommendedName>
        <fullName evidence="5">YggT family protein</fullName>
    </recommendedName>
</protein>
<feature type="transmembrane region" description="Helical" evidence="2">
    <location>
        <begin position="108"/>
        <end position="129"/>
    </location>
</feature>
<feature type="compositionally biased region" description="Pro residues" evidence="1">
    <location>
        <begin position="147"/>
        <end position="171"/>
    </location>
</feature>
<dbReference type="Proteomes" id="UP001500571">
    <property type="component" value="Unassembled WGS sequence"/>
</dbReference>
<sequence>MTVPSAVPPRPPQAQAQPQSATHRPRRILLLGARVLVWLVYAYVIVTEVVLVLGFLLLLFGANPDASFVAWAYRSLDRAMEPFRGMFTPIHLNLSASAEVGAVLDTSVLFAMVVYAFLGLAVHALLEWLSELIRREDRSSRQHAAAPTPPAYGPPAYGPPTVPPPGAPPRS</sequence>
<evidence type="ECO:0000256" key="2">
    <source>
        <dbReference type="SAM" id="Phobius"/>
    </source>
</evidence>
<feature type="region of interest" description="Disordered" evidence="1">
    <location>
        <begin position="139"/>
        <end position="171"/>
    </location>
</feature>
<keyword evidence="2" id="KW-0812">Transmembrane</keyword>
<feature type="compositionally biased region" description="Pro residues" evidence="1">
    <location>
        <begin position="1"/>
        <end position="12"/>
    </location>
</feature>
<keyword evidence="2" id="KW-0472">Membrane</keyword>
<name>A0ABP5DBP6_9ACTN</name>
<gene>
    <name evidence="3" type="ORF">GCM10009798_43040</name>
</gene>
<evidence type="ECO:0000313" key="4">
    <source>
        <dbReference type="Proteomes" id="UP001500571"/>
    </source>
</evidence>
<keyword evidence="2" id="KW-1133">Transmembrane helix</keyword>
<feature type="transmembrane region" description="Helical" evidence="2">
    <location>
        <begin position="35"/>
        <end position="60"/>
    </location>
</feature>
<evidence type="ECO:0000256" key="1">
    <source>
        <dbReference type="SAM" id="MobiDB-lite"/>
    </source>
</evidence>
<reference evidence="4" key="1">
    <citation type="journal article" date="2019" name="Int. J. Syst. Evol. Microbiol.">
        <title>The Global Catalogue of Microorganisms (GCM) 10K type strain sequencing project: providing services to taxonomists for standard genome sequencing and annotation.</title>
        <authorList>
            <consortium name="The Broad Institute Genomics Platform"/>
            <consortium name="The Broad Institute Genome Sequencing Center for Infectious Disease"/>
            <person name="Wu L."/>
            <person name="Ma J."/>
        </authorList>
    </citation>
    <scope>NUCLEOTIDE SEQUENCE [LARGE SCALE GENOMIC DNA]</scope>
    <source>
        <strain evidence="4">JCM 15309</strain>
    </source>
</reference>
<proteinExistence type="predicted"/>
<evidence type="ECO:0008006" key="5">
    <source>
        <dbReference type="Google" id="ProtNLM"/>
    </source>
</evidence>
<dbReference type="RefSeq" id="WP_344048533.1">
    <property type="nucleotide sequence ID" value="NZ_BAAAPB010000008.1"/>
</dbReference>
<accession>A0ABP5DBP6</accession>
<keyword evidence="4" id="KW-1185">Reference proteome</keyword>
<comment type="caution">
    <text evidence="3">The sequence shown here is derived from an EMBL/GenBank/DDBJ whole genome shotgun (WGS) entry which is preliminary data.</text>
</comment>
<dbReference type="EMBL" id="BAAAPB010000008">
    <property type="protein sequence ID" value="GAA1977224.1"/>
    <property type="molecule type" value="Genomic_DNA"/>
</dbReference>
<organism evidence="3 4">
    <name type="scientific">Nocardioides panacihumi</name>
    <dbReference type="NCBI Taxonomy" id="400774"/>
    <lineage>
        <taxon>Bacteria</taxon>
        <taxon>Bacillati</taxon>
        <taxon>Actinomycetota</taxon>
        <taxon>Actinomycetes</taxon>
        <taxon>Propionibacteriales</taxon>
        <taxon>Nocardioidaceae</taxon>
        <taxon>Nocardioides</taxon>
    </lineage>
</organism>